<dbReference type="GO" id="GO:0071949">
    <property type="term" value="F:FAD binding"/>
    <property type="evidence" value="ECO:0007669"/>
    <property type="project" value="InterPro"/>
</dbReference>
<comment type="cofactor">
    <cofactor evidence="1">
        <name>FAD</name>
        <dbReference type="ChEBI" id="CHEBI:57692"/>
    </cofactor>
</comment>
<evidence type="ECO:0000313" key="8">
    <source>
        <dbReference type="Proteomes" id="UP000181942"/>
    </source>
</evidence>
<dbReference type="OrthoDB" id="8670884at2"/>
<keyword evidence="4" id="KW-0274">FAD</keyword>
<evidence type="ECO:0000256" key="1">
    <source>
        <dbReference type="ARBA" id="ARBA00001974"/>
    </source>
</evidence>
<feature type="region of interest" description="Disordered" evidence="5">
    <location>
        <begin position="504"/>
        <end position="531"/>
    </location>
</feature>
<evidence type="ECO:0000256" key="4">
    <source>
        <dbReference type="ARBA" id="ARBA00022827"/>
    </source>
</evidence>
<dbReference type="Gene3D" id="3.30.70.2450">
    <property type="match status" value="1"/>
</dbReference>
<evidence type="ECO:0000313" key="7">
    <source>
        <dbReference type="EMBL" id="SFG00128.1"/>
    </source>
</evidence>
<dbReference type="InterPro" id="IPR002938">
    <property type="entry name" value="FAD-bd"/>
</dbReference>
<name>A0A1I2N9G3_9ACTN</name>
<evidence type="ECO:0000256" key="3">
    <source>
        <dbReference type="ARBA" id="ARBA00022630"/>
    </source>
</evidence>
<keyword evidence="3" id="KW-0285">Flavoprotein</keyword>
<evidence type="ECO:0000256" key="2">
    <source>
        <dbReference type="ARBA" id="ARBA00007801"/>
    </source>
</evidence>
<dbReference type="EMBL" id="FONR01000014">
    <property type="protein sequence ID" value="SFG00128.1"/>
    <property type="molecule type" value="Genomic_DNA"/>
</dbReference>
<dbReference type="Proteomes" id="UP000181942">
    <property type="component" value="Unassembled WGS sequence"/>
</dbReference>
<proteinExistence type="inferred from homology"/>
<dbReference type="InterPro" id="IPR050641">
    <property type="entry name" value="RIFMO-like"/>
</dbReference>
<dbReference type="PANTHER" id="PTHR43004">
    <property type="entry name" value="TRK SYSTEM POTASSIUM UPTAKE PROTEIN"/>
    <property type="match status" value="1"/>
</dbReference>
<dbReference type="PANTHER" id="PTHR43004:SF19">
    <property type="entry name" value="BINDING MONOOXYGENASE, PUTATIVE (JCVI)-RELATED"/>
    <property type="match status" value="1"/>
</dbReference>
<sequence length="606" mass="65494">MTHTPDTDVIICGTGAAGLALAIDLARRNVGFLLIDKAAHPFIGSRGKGIQPRSQEVFEDLGVIDRIVASGGEYPVQRFHTAEGPVDKAVVEMADPTPDEPYQIPLLVPQFLTERRLRERLTELGHAPHYSHELVGFDQDADGVTARIATPDGERTVRASYLIGADGGSSFVRKALGIGFPGKTLGVRAIVADVLVDGVSSDAWHRWGEDTAAQVSMCPLYGTDLFQLQAPIAFDADIDLSAEGLTSFFRERTGRNDVVIRSVSWASAFEMNARLADTYRRERVFLTGDAAHCHPPTGGQGLNTSVQDAYNLGWKLAAVLDGAPEALLSTYEKERRPIAEAVLGLSERLLEAAKNRDTHRGREVSQLDLGYLDSPLSMASPDRDHGVLAGDRAPDAPVTGAGGLPTRLFTLFQGPHWTLLGYDVDEAPAPAPRTGLHIHVIGGGGDILDTGGHVHSAYGLSSEQWVLVRPDGYVAAVVGTADLGSLATYLDAVGIRPVAVEQPHHMETSADMPAPPSPSAAPRTRREHRRVRSAAEQRLATAQRELHQLSRQVQRDLRSVRRQGETTAIVTRSNFAELAVQSITRLAANLRTDPNDRTDPSGRRDQ</sequence>
<dbReference type="GO" id="GO:0016709">
    <property type="term" value="F:oxidoreductase activity, acting on paired donors, with incorporation or reduction of molecular oxygen, NAD(P)H as one donor, and incorporation of one atom of oxygen"/>
    <property type="evidence" value="ECO:0007669"/>
    <property type="project" value="UniProtKB-ARBA"/>
</dbReference>
<dbReference type="RefSeq" id="WP_075030880.1">
    <property type="nucleotide sequence ID" value="NZ_FONR01000014.1"/>
</dbReference>
<evidence type="ECO:0000256" key="5">
    <source>
        <dbReference type="SAM" id="MobiDB-lite"/>
    </source>
</evidence>
<dbReference type="SUPFAM" id="SSF51905">
    <property type="entry name" value="FAD/NAD(P)-binding domain"/>
    <property type="match status" value="1"/>
</dbReference>
<dbReference type="NCBIfam" id="NF004832">
    <property type="entry name" value="PRK06184.1"/>
    <property type="match status" value="1"/>
</dbReference>
<dbReference type="Pfam" id="PF21274">
    <property type="entry name" value="Rng_hyd_C"/>
    <property type="match status" value="1"/>
</dbReference>
<dbReference type="InterPro" id="IPR036249">
    <property type="entry name" value="Thioredoxin-like_sf"/>
</dbReference>
<dbReference type="Pfam" id="PF01494">
    <property type="entry name" value="FAD_binding_3"/>
    <property type="match status" value="1"/>
</dbReference>
<dbReference type="Gene3D" id="3.40.30.120">
    <property type="match status" value="1"/>
</dbReference>
<dbReference type="AlphaFoldDB" id="A0A1I2N9G3"/>
<reference evidence="7 8" key="1">
    <citation type="submission" date="2016-10" db="EMBL/GenBank/DDBJ databases">
        <authorList>
            <person name="de Groot N.N."/>
        </authorList>
    </citation>
    <scope>NUCLEOTIDE SEQUENCE [LARGE SCALE GENOMIC DNA]</scope>
    <source>
        <strain evidence="7 8">OK461</strain>
    </source>
</reference>
<dbReference type="InterPro" id="IPR036188">
    <property type="entry name" value="FAD/NAD-bd_sf"/>
</dbReference>
<protein>
    <submittedName>
        <fullName evidence="7">2-polyprenyl-6-methoxyphenol hydroxylase</fullName>
    </submittedName>
</protein>
<dbReference type="Gene3D" id="3.50.50.60">
    <property type="entry name" value="FAD/NAD(P)-binding domain"/>
    <property type="match status" value="1"/>
</dbReference>
<accession>A0A1I2N9G3</accession>
<dbReference type="SUPFAM" id="SSF52833">
    <property type="entry name" value="Thioredoxin-like"/>
    <property type="match status" value="1"/>
</dbReference>
<dbReference type="PRINTS" id="PR00420">
    <property type="entry name" value="RNGMNOXGNASE"/>
</dbReference>
<evidence type="ECO:0000259" key="6">
    <source>
        <dbReference type="Pfam" id="PF01494"/>
    </source>
</evidence>
<organism evidence="7 8">
    <name type="scientific">Streptomyces mirabilis</name>
    <dbReference type="NCBI Taxonomy" id="68239"/>
    <lineage>
        <taxon>Bacteria</taxon>
        <taxon>Bacillati</taxon>
        <taxon>Actinomycetota</taxon>
        <taxon>Actinomycetes</taxon>
        <taxon>Kitasatosporales</taxon>
        <taxon>Streptomycetaceae</taxon>
        <taxon>Streptomyces</taxon>
    </lineage>
</organism>
<gene>
    <name evidence="7" type="ORF">SAMN02787118_114264</name>
</gene>
<comment type="similarity">
    <text evidence="2">Belongs to the PheA/TfdB FAD monooxygenase family.</text>
</comment>
<feature type="domain" description="FAD-binding" evidence="6">
    <location>
        <begin position="6"/>
        <end position="343"/>
    </location>
</feature>